<dbReference type="PROSITE" id="PS50942">
    <property type="entry name" value="ENTH"/>
    <property type="match status" value="1"/>
</dbReference>
<dbReference type="GO" id="GO:0005768">
    <property type="term" value="C:endosome"/>
    <property type="evidence" value="ECO:0007669"/>
    <property type="project" value="TreeGrafter"/>
</dbReference>
<dbReference type="Proteomes" id="UP001058974">
    <property type="component" value="Chromosome 7"/>
</dbReference>
<evidence type="ECO:0000313" key="9">
    <source>
        <dbReference type="Proteomes" id="UP001058974"/>
    </source>
</evidence>
<dbReference type="GO" id="GO:0005794">
    <property type="term" value="C:Golgi apparatus"/>
    <property type="evidence" value="ECO:0007669"/>
    <property type="project" value="UniProtKB-SubCell"/>
</dbReference>
<feature type="signal peptide" evidence="6">
    <location>
        <begin position="1"/>
        <end position="20"/>
    </location>
</feature>
<name>A0A9D5A063_PEA</name>
<dbReference type="GO" id="GO:0005886">
    <property type="term" value="C:plasma membrane"/>
    <property type="evidence" value="ECO:0007669"/>
    <property type="project" value="TreeGrafter"/>
</dbReference>
<keyword evidence="3" id="KW-0333">Golgi apparatus</keyword>
<dbReference type="GO" id="GO:0006897">
    <property type="term" value="P:endocytosis"/>
    <property type="evidence" value="ECO:0007669"/>
    <property type="project" value="TreeGrafter"/>
</dbReference>
<evidence type="ECO:0000256" key="5">
    <source>
        <dbReference type="SAM" id="MobiDB-lite"/>
    </source>
</evidence>
<proteinExistence type="predicted"/>
<feature type="region of interest" description="Disordered" evidence="5">
    <location>
        <begin position="203"/>
        <end position="246"/>
    </location>
</feature>
<evidence type="ECO:0000256" key="4">
    <source>
        <dbReference type="ARBA" id="ARBA00023329"/>
    </source>
</evidence>
<keyword evidence="4" id="KW-0968">Cytoplasmic vesicle</keyword>
<dbReference type="SUPFAM" id="SSF48464">
    <property type="entry name" value="ENTH/VHS domain"/>
    <property type="match status" value="1"/>
</dbReference>
<organism evidence="8 9">
    <name type="scientific">Pisum sativum</name>
    <name type="common">Garden pea</name>
    <name type="synonym">Lathyrus oleraceus</name>
    <dbReference type="NCBI Taxonomy" id="3888"/>
    <lineage>
        <taxon>Eukaryota</taxon>
        <taxon>Viridiplantae</taxon>
        <taxon>Streptophyta</taxon>
        <taxon>Embryophyta</taxon>
        <taxon>Tracheophyta</taxon>
        <taxon>Spermatophyta</taxon>
        <taxon>Magnoliopsida</taxon>
        <taxon>eudicotyledons</taxon>
        <taxon>Gunneridae</taxon>
        <taxon>Pentapetalae</taxon>
        <taxon>rosids</taxon>
        <taxon>fabids</taxon>
        <taxon>Fabales</taxon>
        <taxon>Fabaceae</taxon>
        <taxon>Papilionoideae</taxon>
        <taxon>50 kb inversion clade</taxon>
        <taxon>NPAAA clade</taxon>
        <taxon>Hologalegina</taxon>
        <taxon>IRL clade</taxon>
        <taxon>Fabeae</taxon>
        <taxon>Lathyrus</taxon>
    </lineage>
</organism>
<evidence type="ECO:0000313" key="8">
    <source>
        <dbReference type="EMBL" id="KAI5390816.1"/>
    </source>
</evidence>
<keyword evidence="6" id="KW-0732">Signal</keyword>
<evidence type="ECO:0000256" key="3">
    <source>
        <dbReference type="ARBA" id="ARBA00023034"/>
    </source>
</evidence>
<feature type="domain" description="ENTH" evidence="7">
    <location>
        <begin position="56"/>
        <end position="189"/>
    </location>
</feature>
<dbReference type="PANTHER" id="PTHR12276:SF116">
    <property type="entry name" value="ENTH_VHS FAMILY PROTEIN"/>
    <property type="match status" value="1"/>
</dbReference>
<evidence type="ECO:0000256" key="6">
    <source>
        <dbReference type="SAM" id="SignalP"/>
    </source>
</evidence>
<dbReference type="EMBL" id="JAMSHJ010000007">
    <property type="protein sequence ID" value="KAI5390816.1"/>
    <property type="molecule type" value="Genomic_DNA"/>
</dbReference>
<evidence type="ECO:0000256" key="2">
    <source>
        <dbReference type="ARBA" id="ARBA00004555"/>
    </source>
</evidence>
<dbReference type="Gene3D" id="1.25.40.90">
    <property type="match status" value="1"/>
</dbReference>
<dbReference type="SMART" id="SM00273">
    <property type="entry name" value="ENTH"/>
    <property type="match status" value="1"/>
</dbReference>
<comment type="subcellular location">
    <subcellularLocation>
        <location evidence="1">Cytoplasmic vesicle</location>
        <location evidence="1">Clathrin-coated vesicle</location>
    </subcellularLocation>
    <subcellularLocation>
        <location evidence="2">Golgi apparatus</location>
    </subcellularLocation>
</comment>
<dbReference type="PANTHER" id="PTHR12276">
    <property type="entry name" value="EPSIN/ENT-RELATED"/>
    <property type="match status" value="1"/>
</dbReference>
<protein>
    <recommendedName>
        <fullName evidence="7">ENTH domain-containing protein</fullName>
    </recommendedName>
</protein>
<dbReference type="Pfam" id="PF01417">
    <property type="entry name" value="ENTH"/>
    <property type="match status" value="1"/>
</dbReference>
<accession>A0A9D5A063</accession>
<feature type="non-terminal residue" evidence="8">
    <location>
        <position position="1"/>
    </location>
</feature>
<evidence type="ECO:0000256" key="1">
    <source>
        <dbReference type="ARBA" id="ARBA00004132"/>
    </source>
</evidence>
<comment type="caution">
    <text evidence="8">The sequence shown here is derived from an EMBL/GenBank/DDBJ whole genome shotgun (WGS) entry which is preliminary data.</text>
</comment>
<feature type="chain" id="PRO_5038780959" description="ENTH domain-containing protein" evidence="6">
    <location>
        <begin position="21"/>
        <end position="342"/>
    </location>
</feature>
<feature type="compositionally biased region" description="Polar residues" evidence="5">
    <location>
        <begin position="203"/>
        <end position="213"/>
    </location>
</feature>
<sequence length="342" mass="39262">IHFFLYSPFSLSLFLYPLNTLLEQKQHRQKKMSTSFFEFKKQASFFLKEKIKTARLALTDVTPAQLMVEEATNGNPWAPTTVTLRSISKAAFDLDDYSRIIEILHTRLVKFEKKNWRVSYNSLIVLEHLLTHGPESVAEEFQSDKDVINQLNGFQFIDENGFNWGLTVRKKSERVMKLLEEGTLLKEERNHARKLSRGIQGFGSFNQKSTPAQSILREKSLPTTLGRTISDSNNQEHQENKSSFSSLNSVKKTMVYQDDYDDVGNNQLIQKSESSSKENMEPSREEWNMNGESESLLDFGEDDCSRIGRFKIEEDHPFYSTTTEMHSSASLLSARDGILQGC</sequence>
<gene>
    <name evidence="8" type="ORF">KIW84_075920</name>
</gene>
<evidence type="ECO:0000259" key="7">
    <source>
        <dbReference type="PROSITE" id="PS50942"/>
    </source>
</evidence>
<feature type="compositionally biased region" description="Polar residues" evidence="5">
    <location>
        <begin position="221"/>
        <end position="233"/>
    </location>
</feature>
<dbReference type="AlphaFoldDB" id="A0A9D5A063"/>
<keyword evidence="9" id="KW-1185">Reference proteome</keyword>
<dbReference type="InterPro" id="IPR008942">
    <property type="entry name" value="ENTH_VHS"/>
</dbReference>
<dbReference type="GO" id="GO:0005543">
    <property type="term" value="F:phospholipid binding"/>
    <property type="evidence" value="ECO:0007669"/>
    <property type="project" value="TreeGrafter"/>
</dbReference>
<dbReference type="GO" id="GO:0030276">
    <property type="term" value="F:clathrin binding"/>
    <property type="evidence" value="ECO:0007669"/>
    <property type="project" value="TreeGrafter"/>
</dbReference>
<dbReference type="CDD" id="cd03571">
    <property type="entry name" value="ENTH"/>
    <property type="match status" value="1"/>
</dbReference>
<dbReference type="GO" id="GO:0030125">
    <property type="term" value="C:clathrin vesicle coat"/>
    <property type="evidence" value="ECO:0007669"/>
    <property type="project" value="TreeGrafter"/>
</dbReference>
<dbReference type="Gramene" id="Psat07G0592000-T1">
    <property type="protein sequence ID" value="KAI5390816.1"/>
    <property type="gene ID" value="KIW84_075920"/>
</dbReference>
<reference evidence="8 9" key="1">
    <citation type="journal article" date="2022" name="Nat. Genet.">
        <title>Improved pea reference genome and pan-genome highlight genomic features and evolutionary characteristics.</title>
        <authorList>
            <person name="Yang T."/>
            <person name="Liu R."/>
            <person name="Luo Y."/>
            <person name="Hu S."/>
            <person name="Wang D."/>
            <person name="Wang C."/>
            <person name="Pandey M.K."/>
            <person name="Ge S."/>
            <person name="Xu Q."/>
            <person name="Li N."/>
            <person name="Li G."/>
            <person name="Huang Y."/>
            <person name="Saxena R.K."/>
            <person name="Ji Y."/>
            <person name="Li M."/>
            <person name="Yan X."/>
            <person name="He Y."/>
            <person name="Liu Y."/>
            <person name="Wang X."/>
            <person name="Xiang C."/>
            <person name="Varshney R.K."/>
            <person name="Ding H."/>
            <person name="Gao S."/>
            <person name="Zong X."/>
        </authorList>
    </citation>
    <scope>NUCLEOTIDE SEQUENCE [LARGE SCALE GENOMIC DNA]</scope>
    <source>
        <strain evidence="8 9">cv. Zhongwan 6</strain>
    </source>
</reference>
<dbReference type="InterPro" id="IPR013809">
    <property type="entry name" value="ENTH"/>
</dbReference>